<gene>
    <name evidence="3" type="ORF">HOV93_52290</name>
</gene>
<feature type="compositionally biased region" description="Polar residues" evidence="1">
    <location>
        <begin position="623"/>
        <end position="643"/>
    </location>
</feature>
<keyword evidence="4" id="KW-1185">Reference proteome</keyword>
<evidence type="ECO:0000313" key="4">
    <source>
        <dbReference type="Proteomes" id="UP000551616"/>
    </source>
</evidence>
<keyword evidence="2" id="KW-0732">Signal</keyword>
<proteinExistence type="predicted"/>
<name>A0A7V8VAN7_9BACT</name>
<feature type="region of interest" description="Disordered" evidence="1">
    <location>
        <begin position="615"/>
        <end position="643"/>
    </location>
</feature>
<dbReference type="Proteomes" id="UP000551616">
    <property type="component" value="Unassembled WGS sequence"/>
</dbReference>
<feature type="chain" id="PRO_5031211711" description="Heparinase II C-terminal domain-containing protein" evidence="2">
    <location>
        <begin position="26"/>
        <end position="908"/>
    </location>
</feature>
<evidence type="ECO:0000256" key="1">
    <source>
        <dbReference type="SAM" id="MobiDB-lite"/>
    </source>
</evidence>
<dbReference type="Gene3D" id="2.70.98.70">
    <property type="match status" value="1"/>
</dbReference>
<sequence>MLKYAWAAICSVCVLLFLAYGTCEAAPVQIAEKEMTTLTAKDAILTPATTDIVDDEGLNGLQGITLKPGIEAAVNNDSRQPDITFQVSAPQEGTYVIRTFSVVDDEGHQLMEEAKGKYDSLFLKLQIDQTRPTKRVVYVPWHRPHQTTGKFHLTGKPQELKLWIPRGVRLGHVSIHPYVEPAVPKAAQNYEPKWKPPTSHPRLWCNQETLPVIRKRLESDEHQEAWQTITRQAKKPFNVEFSPDEEVAHDAALEKAAEAKAFYYLMTGDKEVGREAVQLMNAYLSQVEFGNILDITREIGRAIYTGSLVYDWCHDLLSVEEKDAFHKSLKRLALDMECGWPPFRQTIITGHGAEAQINRDLLSMSIALYEREPEMYKYTSYVILENLVPMRKFEFQSPRYNQGVNYGAFRFGWEMHAAWLLYRMSGEPAFDENIKDVRRFWQYMRMPDGMMLRDGDGASGVADGRFYYWKYPRTMLLMYTYASDPLLKADFYRQGGPSSDPMMFLLLNDPELKPIDSLESLPLTKDFGPILGSMVARTGWNLGLDSNDVVAEIKGGGYHFGNHQHADAGSLQVYFRGLQVADLGLYKFYGTPYDRNFNKRSIAHSMMLAVDPKEEYRRAESNDGGTRYNQTAPRTPQQVTSDPWFNNGEVIATDFGPSELKPDFSYFKANLTDAYSDKLSKYSRGFCFINLKRSDVPAAIILTDDMTTQKADFQKFWQVNTLHDPQMTEDGFILKNERSGLTGNTHVKLLLPSSPHRSVKVHGGKDATNVFGMQLDPPPSPHPEANGYRIMVSPTNNERRHRFLTVFQMVDGNSEPLPVEHREQEETYVIAIADRVVVISNNVDFVQKSFPLHIPKGPKRQVALLGLKPGSWIVRDSTGKMIVEAEVKAKSHATFFQAEPGKYEVSPH</sequence>
<accession>A0A7V8VAN7</accession>
<evidence type="ECO:0000256" key="2">
    <source>
        <dbReference type="SAM" id="SignalP"/>
    </source>
</evidence>
<dbReference type="InterPro" id="IPR008929">
    <property type="entry name" value="Chondroitin_lyas"/>
</dbReference>
<organism evidence="3 4">
    <name type="scientific">Bremerella alba</name>
    <dbReference type="NCBI Taxonomy" id="980252"/>
    <lineage>
        <taxon>Bacteria</taxon>
        <taxon>Pseudomonadati</taxon>
        <taxon>Planctomycetota</taxon>
        <taxon>Planctomycetia</taxon>
        <taxon>Pirellulales</taxon>
        <taxon>Pirellulaceae</taxon>
        <taxon>Bremerella</taxon>
    </lineage>
</organism>
<dbReference type="AlphaFoldDB" id="A0A7V8VAN7"/>
<evidence type="ECO:0008006" key="5">
    <source>
        <dbReference type="Google" id="ProtNLM"/>
    </source>
</evidence>
<dbReference type="EMBL" id="JABRWO010000026">
    <property type="protein sequence ID" value="MBA2118021.1"/>
    <property type="molecule type" value="Genomic_DNA"/>
</dbReference>
<dbReference type="SUPFAM" id="SSF48230">
    <property type="entry name" value="Chondroitin AC/alginate lyase"/>
    <property type="match status" value="1"/>
</dbReference>
<reference evidence="3 4" key="1">
    <citation type="submission" date="2020-05" db="EMBL/GenBank/DDBJ databases">
        <title>Bremerella alba sp. nov., a novel planctomycete isolated from the surface of the macroalga Fucus spiralis.</title>
        <authorList>
            <person name="Godinho O."/>
            <person name="Botelho R."/>
            <person name="Albuquerque L."/>
            <person name="Wiegand S."/>
            <person name="Da Costa M.S."/>
            <person name="Lobo-Da-Cunha A."/>
            <person name="Jogler C."/>
            <person name="Lage O.M."/>
        </authorList>
    </citation>
    <scope>NUCLEOTIDE SEQUENCE [LARGE SCALE GENOMIC DNA]</scope>
    <source>
        <strain evidence="3 4">FF15</strain>
    </source>
</reference>
<comment type="caution">
    <text evidence="3">The sequence shown here is derived from an EMBL/GenBank/DDBJ whole genome shotgun (WGS) entry which is preliminary data.</text>
</comment>
<dbReference type="Gene3D" id="1.50.10.100">
    <property type="entry name" value="Chondroitin AC/alginate lyase"/>
    <property type="match status" value="1"/>
</dbReference>
<feature type="signal peptide" evidence="2">
    <location>
        <begin position="1"/>
        <end position="25"/>
    </location>
</feature>
<dbReference type="Gene3D" id="2.60.40.2750">
    <property type="match status" value="1"/>
</dbReference>
<evidence type="ECO:0000313" key="3">
    <source>
        <dbReference type="EMBL" id="MBA2118021.1"/>
    </source>
</evidence>
<protein>
    <recommendedName>
        <fullName evidence="5">Heparinase II C-terminal domain-containing protein</fullName>
    </recommendedName>
</protein>